<feature type="chain" id="PRO_5001702999" description="Phosphatidate phosphatase APP1 catalytic domain-containing protein" evidence="2">
    <location>
        <begin position="21"/>
        <end position="751"/>
    </location>
</feature>
<feature type="compositionally biased region" description="Basic and acidic residues" evidence="1">
    <location>
        <begin position="553"/>
        <end position="565"/>
    </location>
</feature>
<feature type="compositionally biased region" description="Acidic residues" evidence="1">
    <location>
        <begin position="643"/>
        <end position="663"/>
    </location>
</feature>
<evidence type="ECO:0000313" key="4">
    <source>
        <dbReference type="EMBL" id="KEQ91259.1"/>
    </source>
</evidence>
<feature type="compositionally biased region" description="Basic and acidic residues" evidence="1">
    <location>
        <begin position="536"/>
        <end position="546"/>
    </location>
</feature>
<name>A0A074Y5M9_AURSE</name>
<feature type="compositionally biased region" description="Basic and acidic residues" evidence="1">
    <location>
        <begin position="628"/>
        <end position="642"/>
    </location>
</feature>
<feature type="signal peptide" evidence="2">
    <location>
        <begin position="1"/>
        <end position="20"/>
    </location>
</feature>
<feature type="region of interest" description="Disordered" evidence="1">
    <location>
        <begin position="526"/>
        <end position="751"/>
    </location>
</feature>
<dbReference type="EMBL" id="KL584780">
    <property type="protein sequence ID" value="KEQ91259.1"/>
    <property type="molecule type" value="Genomic_DNA"/>
</dbReference>
<dbReference type="PANTHER" id="PTHR28208:SF2">
    <property type="entry name" value="PHOSPHATIDATE PHOSPHATASE APP1 CATALYTIC DOMAIN-CONTAINING PROTEIN"/>
    <property type="match status" value="1"/>
</dbReference>
<evidence type="ECO:0000256" key="1">
    <source>
        <dbReference type="SAM" id="MobiDB-lite"/>
    </source>
</evidence>
<evidence type="ECO:0000256" key="2">
    <source>
        <dbReference type="SAM" id="SignalP"/>
    </source>
</evidence>
<dbReference type="GO" id="GO:0008195">
    <property type="term" value="F:phosphatidate phosphatase activity"/>
    <property type="evidence" value="ECO:0007669"/>
    <property type="project" value="InterPro"/>
</dbReference>
<proteinExistence type="predicted"/>
<dbReference type="PANTHER" id="PTHR28208">
    <property type="entry name" value="PHOSPHATIDATE PHOSPHATASE APP1"/>
    <property type="match status" value="1"/>
</dbReference>
<evidence type="ECO:0000313" key="5">
    <source>
        <dbReference type="Proteomes" id="UP000030641"/>
    </source>
</evidence>
<dbReference type="InterPro" id="IPR052935">
    <property type="entry name" value="Mg2+_PAP"/>
</dbReference>
<dbReference type="Proteomes" id="UP000030641">
    <property type="component" value="Unassembled WGS sequence"/>
</dbReference>
<gene>
    <name evidence="4" type="ORF">AUEXF2481DRAFT_33210</name>
</gene>
<dbReference type="AlphaFoldDB" id="A0A074Y5M9"/>
<dbReference type="GO" id="GO:0030479">
    <property type="term" value="C:actin cortical patch"/>
    <property type="evidence" value="ECO:0007669"/>
    <property type="project" value="TreeGrafter"/>
</dbReference>
<feature type="compositionally biased region" description="Acidic residues" evidence="1">
    <location>
        <begin position="612"/>
        <end position="627"/>
    </location>
</feature>
<keyword evidence="2" id="KW-0732">Signal</keyword>
<evidence type="ECO:0000259" key="3">
    <source>
        <dbReference type="Pfam" id="PF09949"/>
    </source>
</evidence>
<dbReference type="OrthoDB" id="414243at2759"/>
<reference evidence="4 5" key="1">
    <citation type="journal article" date="2014" name="BMC Genomics">
        <title>Genome sequencing of four Aureobasidium pullulans varieties: biotechnological potential, stress tolerance, and description of new species.</title>
        <authorList>
            <person name="Gostin Ar C."/>
            <person name="Ohm R.A."/>
            <person name="Kogej T."/>
            <person name="Sonjak S."/>
            <person name="Turk M."/>
            <person name="Zajc J."/>
            <person name="Zalar P."/>
            <person name="Grube M."/>
            <person name="Sun H."/>
            <person name="Han J."/>
            <person name="Sharma A."/>
            <person name="Chiniquy J."/>
            <person name="Ngan C.Y."/>
            <person name="Lipzen A."/>
            <person name="Barry K."/>
            <person name="Grigoriev I.V."/>
            <person name="Gunde-Cimerman N."/>
        </authorList>
    </citation>
    <scope>NUCLEOTIDE SEQUENCE [LARGE SCALE GENOMIC DNA]</scope>
    <source>
        <strain evidence="4 5">EXF-2481</strain>
    </source>
</reference>
<sequence>MHFPLILACVLALACISTAAIDVCAAANGERAPKAEKPGRSSFAILIEPLRKVIDVFFRRRDLEATNEQVAHQPWTINTYPTYAHQDANGNWTVHVHGNIHKRQPYGETELNDILVGFLPRAKLQYSNLKFWEGNYHILNSTELDMGRPLAHDIASYPLEDTTIGAFMEACDEGSILPISSNEEGSFYGTITVSAECAPSFDKNISHIPVRDITLVPCNLRVEKDKDVQNTADVLFVPPRGVTIIADVDDTIREMNTWNPKQALLNVFVRPFRPWRDMPEVLRNLKQRIEAEGQNVHIHYLTDAPEPIARSYFQNMTEFFPYGSFDFRPMNFTSTRQMIAAREHNLIRLMESFPERRFISIGDTANSMERFPSDMNRFYPRIQCLIVRDVQATEPSDWLTPDTRKFLDLADTEYLFFRVPGDLNRLSGKHLAALSPPRGDNVTRTYGCFDTEQMLEQGLEPSDASHTRIKSYLTAAWWNIKCTLILSAWRPNHKCPLDRIAGTEYWDGQIEEEIEMEPLTDHMPVNEWYTLGGDLDDSKPQHEEPKPVPGVEDEPKEKKKPKEEKTESEDEKPEKEKTESEDDEPKKKKPEKEKSESEDDEPKKPKFKEDPPHEEDDPYDEDEDDEPETTKPKEDPSYKEGDPYDEEEDDEPKQKTEEEDDEPEEKKPNKDSKKEVEEEEDPYWLDEKHEEEELDDDKPRSNPKKETESDKVNRYDQTDKEETDSDQTEVESTHNEISSTEDSDEESHDEL</sequence>
<dbReference type="HOGENOM" id="CLU_021645_0_0_1"/>
<organism evidence="4 5">
    <name type="scientific">Aureobasidium subglaciale (strain EXF-2481)</name>
    <name type="common">Aureobasidium pullulans var. subglaciale</name>
    <dbReference type="NCBI Taxonomy" id="1043005"/>
    <lineage>
        <taxon>Eukaryota</taxon>
        <taxon>Fungi</taxon>
        <taxon>Dikarya</taxon>
        <taxon>Ascomycota</taxon>
        <taxon>Pezizomycotina</taxon>
        <taxon>Dothideomycetes</taxon>
        <taxon>Dothideomycetidae</taxon>
        <taxon>Dothideales</taxon>
        <taxon>Saccotheciaceae</taxon>
        <taxon>Aureobasidium</taxon>
    </lineage>
</organism>
<accession>A0A074Y5M9</accession>
<keyword evidence="5" id="KW-1185">Reference proteome</keyword>
<dbReference type="STRING" id="1043005.A0A074Y5M9"/>
<feature type="compositionally biased region" description="Basic and acidic residues" evidence="1">
    <location>
        <begin position="572"/>
        <end position="611"/>
    </location>
</feature>
<dbReference type="GeneID" id="25364808"/>
<feature type="compositionally biased region" description="Basic and acidic residues" evidence="1">
    <location>
        <begin position="697"/>
        <end position="720"/>
    </location>
</feature>
<dbReference type="InterPro" id="IPR019236">
    <property type="entry name" value="APP1_cat"/>
</dbReference>
<protein>
    <recommendedName>
        <fullName evidence="3">Phosphatidate phosphatase APP1 catalytic domain-containing protein</fullName>
    </recommendedName>
</protein>
<dbReference type="RefSeq" id="XP_013339732.1">
    <property type="nucleotide sequence ID" value="XM_013484278.1"/>
</dbReference>
<feature type="compositionally biased region" description="Acidic residues" evidence="1">
    <location>
        <begin position="739"/>
        <end position="751"/>
    </location>
</feature>
<dbReference type="Pfam" id="PF09949">
    <property type="entry name" value="APP1_cat"/>
    <property type="match status" value="1"/>
</dbReference>
<feature type="compositionally biased region" description="Basic and acidic residues" evidence="1">
    <location>
        <begin position="664"/>
        <end position="676"/>
    </location>
</feature>
<dbReference type="InParanoid" id="A0A074Y5M9"/>
<feature type="domain" description="Phosphatidate phosphatase APP1 catalytic" evidence="3">
    <location>
        <begin position="242"/>
        <end position="389"/>
    </location>
</feature>
<feature type="compositionally biased region" description="Acidic residues" evidence="1">
    <location>
        <begin position="677"/>
        <end position="696"/>
    </location>
</feature>